<proteinExistence type="predicted"/>
<protein>
    <submittedName>
        <fullName evidence="1">Uncharacterized protein</fullName>
    </submittedName>
</protein>
<evidence type="ECO:0000313" key="2">
    <source>
        <dbReference type="Proteomes" id="UP000283269"/>
    </source>
</evidence>
<dbReference type="Pfam" id="PF20174">
    <property type="entry name" value="DUF6540"/>
    <property type="match status" value="1"/>
</dbReference>
<dbReference type="Proteomes" id="UP000283269">
    <property type="component" value="Unassembled WGS sequence"/>
</dbReference>
<dbReference type="AlphaFoldDB" id="A0A409WRC6"/>
<comment type="caution">
    <text evidence="1">The sequence shown here is derived from an EMBL/GenBank/DDBJ whole genome shotgun (WGS) entry which is preliminary data.</text>
</comment>
<dbReference type="InParanoid" id="A0A409WRC6"/>
<name>A0A409WRC6_PSICY</name>
<dbReference type="InterPro" id="IPR046670">
    <property type="entry name" value="DUF6540"/>
</dbReference>
<dbReference type="EMBL" id="NHYD01003286">
    <property type="protein sequence ID" value="PPQ81052.1"/>
    <property type="molecule type" value="Genomic_DNA"/>
</dbReference>
<reference evidence="1 2" key="1">
    <citation type="journal article" date="2018" name="Evol. Lett.">
        <title>Horizontal gene cluster transfer increased hallucinogenic mushroom diversity.</title>
        <authorList>
            <person name="Reynolds H.T."/>
            <person name="Vijayakumar V."/>
            <person name="Gluck-Thaler E."/>
            <person name="Korotkin H.B."/>
            <person name="Matheny P.B."/>
            <person name="Slot J.C."/>
        </authorList>
    </citation>
    <scope>NUCLEOTIDE SEQUENCE [LARGE SCALE GENOMIC DNA]</scope>
    <source>
        <strain evidence="1 2">2631</strain>
    </source>
</reference>
<sequence length="155" mass="17189">MPIFTSLESPRTKGKKIHAVGSPQFGFKIEAVHNFDWTKTRNFNNISLFLLGTTDSTNVVDITKYSYTTDLNKNDKFEKVATTVQAPRTASSNLMPMGTVSEVTGALQHDIPGIHRCQEWTVDYMAALVKAGLLPDEAMNFIPEAKKLNLTPPTD</sequence>
<dbReference type="OrthoDB" id="2972306at2759"/>
<accession>A0A409WRC6</accession>
<dbReference type="STRING" id="93625.A0A409WRC6"/>
<keyword evidence="2" id="KW-1185">Reference proteome</keyword>
<evidence type="ECO:0000313" key="1">
    <source>
        <dbReference type="EMBL" id="PPQ81052.1"/>
    </source>
</evidence>
<gene>
    <name evidence="1" type="ORF">CVT25_014583</name>
</gene>
<organism evidence="1 2">
    <name type="scientific">Psilocybe cyanescens</name>
    <dbReference type="NCBI Taxonomy" id="93625"/>
    <lineage>
        <taxon>Eukaryota</taxon>
        <taxon>Fungi</taxon>
        <taxon>Dikarya</taxon>
        <taxon>Basidiomycota</taxon>
        <taxon>Agaricomycotina</taxon>
        <taxon>Agaricomycetes</taxon>
        <taxon>Agaricomycetidae</taxon>
        <taxon>Agaricales</taxon>
        <taxon>Agaricineae</taxon>
        <taxon>Strophariaceae</taxon>
        <taxon>Psilocybe</taxon>
    </lineage>
</organism>